<organism evidence="2 3">
    <name type="scientific">Desulfoluna limicola</name>
    <dbReference type="NCBI Taxonomy" id="2810562"/>
    <lineage>
        <taxon>Bacteria</taxon>
        <taxon>Pseudomonadati</taxon>
        <taxon>Thermodesulfobacteriota</taxon>
        <taxon>Desulfobacteria</taxon>
        <taxon>Desulfobacterales</taxon>
        <taxon>Desulfolunaceae</taxon>
        <taxon>Desulfoluna</taxon>
    </lineage>
</organism>
<dbReference type="SUPFAM" id="SSF160059">
    <property type="entry name" value="PriA/YqbF domain"/>
    <property type="match status" value="1"/>
</dbReference>
<dbReference type="Pfam" id="PF17891">
    <property type="entry name" value="FluMu_N"/>
    <property type="match status" value="1"/>
</dbReference>
<proteinExistence type="predicted"/>
<feature type="domain" description="Mu-like prophage FluMu N-terminal" evidence="1">
    <location>
        <begin position="2"/>
        <end position="52"/>
    </location>
</feature>
<dbReference type="RefSeq" id="WP_236890916.1">
    <property type="nucleotide sequence ID" value="NZ_AP024488.1"/>
</dbReference>
<name>A0ABM7PBY4_9BACT</name>
<dbReference type="Gene3D" id="3.40.5.80">
    <property type="match status" value="1"/>
</dbReference>
<dbReference type="Proteomes" id="UP001320148">
    <property type="component" value="Chromosome"/>
</dbReference>
<dbReference type="InterPro" id="IPR041227">
    <property type="entry name" value="FluMu_N"/>
</dbReference>
<keyword evidence="3" id="KW-1185">Reference proteome</keyword>
<reference evidence="2 3" key="1">
    <citation type="submission" date="2021-02" db="EMBL/GenBank/DDBJ databases">
        <title>Complete genome of Desulfoluna sp. strain ASN36.</title>
        <authorList>
            <person name="Takahashi A."/>
            <person name="Kojima H."/>
            <person name="Fukui M."/>
        </authorList>
    </citation>
    <scope>NUCLEOTIDE SEQUENCE [LARGE SCALE GENOMIC DNA]</scope>
    <source>
        <strain evidence="2 3">ASN36</strain>
    </source>
</reference>
<evidence type="ECO:0000259" key="1">
    <source>
        <dbReference type="Pfam" id="PF17891"/>
    </source>
</evidence>
<sequence length="118" mass="12832">MPIVIRSTHEGFRRCGIAHAKAAVTYPDERFTDEEVAQLKAEPRLLVEVTEDKKEPGKMNEADALSLLEAARKAIADGDVIGSGAPKTEAMAKILGVPFVSAAQRDDAWATLQKENQE</sequence>
<dbReference type="EMBL" id="AP024488">
    <property type="protein sequence ID" value="BCS94610.1"/>
    <property type="molecule type" value="Genomic_DNA"/>
</dbReference>
<gene>
    <name evidence="2" type="ORF">DSLASN_02420</name>
</gene>
<evidence type="ECO:0000313" key="3">
    <source>
        <dbReference type="Proteomes" id="UP001320148"/>
    </source>
</evidence>
<protein>
    <recommendedName>
        <fullName evidence="1">Mu-like prophage FluMu N-terminal domain-containing protein</fullName>
    </recommendedName>
</protein>
<evidence type="ECO:0000313" key="2">
    <source>
        <dbReference type="EMBL" id="BCS94610.1"/>
    </source>
</evidence>
<accession>A0ABM7PBY4</accession>